<accession>A0A517NBC2</accession>
<keyword evidence="2" id="KW-1185">Reference proteome</keyword>
<dbReference type="KEGG" id="rlc:K227x_28230"/>
<protein>
    <submittedName>
        <fullName evidence="1">Uncharacterized protein</fullName>
    </submittedName>
</protein>
<evidence type="ECO:0000313" key="1">
    <source>
        <dbReference type="EMBL" id="QDT04432.1"/>
    </source>
</evidence>
<proteinExistence type="predicted"/>
<reference evidence="1 2" key="1">
    <citation type="submission" date="2019-02" db="EMBL/GenBank/DDBJ databases">
        <title>Deep-cultivation of Planctomycetes and their phenomic and genomic characterization uncovers novel biology.</title>
        <authorList>
            <person name="Wiegand S."/>
            <person name="Jogler M."/>
            <person name="Boedeker C."/>
            <person name="Pinto D."/>
            <person name="Vollmers J."/>
            <person name="Rivas-Marin E."/>
            <person name="Kohn T."/>
            <person name="Peeters S.H."/>
            <person name="Heuer A."/>
            <person name="Rast P."/>
            <person name="Oberbeckmann S."/>
            <person name="Bunk B."/>
            <person name="Jeske O."/>
            <person name="Meyerdierks A."/>
            <person name="Storesund J.E."/>
            <person name="Kallscheuer N."/>
            <person name="Luecker S."/>
            <person name="Lage O.M."/>
            <person name="Pohl T."/>
            <person name="Merkel B.J."/>
            <person name="Hornburger P."/>
            <person name="Mueller R.-W."/>
            <person name="Bruemmer F."/>
            <person name="Labrenz M."/>
            <person name="Spormann A.M."/>
            <person name="Op den Camp H."/>
            <person name="Overmann J."/>
            <person name="Amann R."/>
            <person name="Jetten M.S.M."/>
            <person name="Mascher T."/>
            <person name="Medema M.H."/>
            <person name="Devos D.P."/>
            <person name="Kaster A.-K."/>
            <person name="Ovreas L."/>
            <person name="Rohde M."/>
            <person name="Galperin M.Y."/>
            <person name="Jogler C."/>
        </authorList>
    </citation>
    <scope>NUCLEOTIDE SEQUENCE [LARGE SCALE GENOMIC DNA]</scope>
    <source>
        <strain evidence="1 2">K22_7</strain>
    </source>
</reference>
<name>A0A517NBC2_9BACT</name>
<evidence type="ECO:0000313" key="2">
    <source>
        <dbReference type="Proteomes" id="UP000318538"/>
    </source>
</evidence>
<dbReference type="Proteomes" id="UP000318538">
    <property type="component" value="Chromosome"/>
</dbReference>
<dbReference type="AlphaFoldDB" id="A0A517NBC2"/>
<organism evidence="1 2">
    <name type="scientific">Rubripirellula lacrimiformis</name>
    <dbReference type="NCBI Taxonomy" id="1930273"/>
    <lineage>
        <taxon>Bacteria</taxon>
        <taxon>Pseudomonadati</taxon>
        <taxon>Planctomycetota</taxon>
        <taxon>Planctomycetia</taxon>
        <taxon>Pirellulales</taxon>
        <taxon>Pirellulaceae</taxon>
        <taxon>Rubripirellula</taxon>
    </lineage>
</organism>
<dbReference type="EMBL" id="CP036525">
    <property type="protein sequence ID" value="QDT04432.1"/>
    <property type="molecule type" value="Genomic_DNA"/>
</dbReference>
<gene>
    <name evidence="1" type="ORF">K227x_28230</name>
</gene>
<sequence length="64" mass="7269">MDDQVDGGFRMSDLRIWISERDGVRQVPNATVLGQGTDWDFIAEQLAGLAHHFQVKVARQPFEI</sequence>